<evidence type="ECO:0000256" key="1">
    <source>
        <dbReference type="ARBA" id="ARBA00005485"/>
    </source>
</evidence>
<keyword evidence="2 3" id="KW-0175">Coiled coil</keyword>
<evidence type="ECO:0008006" key="6">
    <source>
        <dbReference type="Google" id="ProtNLM"/>
    </source>
</evidence>
<evidence type="ECO:0000313" key="5">
    <source>
        <dbReference type="Proteomes" id="UP001187192"/>
    </source>
</evidence>
<dbReference type="PANTHER" id="PTHR32054">
    <property type="entry name" value="HEAVY CHAIN, PUTATIVE, EXPRESSED-RELATED-RELATED"/>
    <property type="match status" value="1"/>
</dbReference>
<comment type="similarity">
    <text evidence="1">Belongs to the WEB family.</text>
</comment>
<feature type="coiled-coil region" evidence="3">
    <location>
        <begin position="62"/>
        <end position="114"/>
    </location>
</feature>
<dbReference type="GO" id="GO:0009903">
    <property type="term" value="P:chloroplast avoidance movement"/>
    <property type="evidence" value="ECO:0007669"/>
    <property type="project" value="TreeGrafter"/>
</dbReference>
<organism evidence="4 5">
    <name type="scientific">Ficus carica</name>
    <name type="common">Common fig</name>
    <dbReference type="NCBI Taxonomy" id="3494"/>
    <lineage>
        <taxon>Eukaryota</taxon>
        <taxon>Viridiplantae</taxon>
        <taxon>Streptophyta</taxon>
        <taxon>Embryophyta</taxon>
        <taxon>Tracheophyta</taxon>
        <taxon>Spermatophyta</taxon>
        <taxon>Magnoliopsida</taxon>
        <taxon>eudicotyledons</taxon>
        <taxon>Gunneridae</taxon>
        <taxon>Pentapetalae</taxon>
        <taxon>rosids</taxon>
        <taxon>fabids</taxon>
        <taxon>Rosales</taxon>
        <taxon>Moraceae</taxon>
        <taxon>Ficeae</taxon>
        <taxon>Ficus</taxon>
    </lineage>
</organism>
<accession>A0AA88CP47</accession>
<dbReference type="GO" id="GO:0005829">
    <property type="term" value="C:cytosol"/>
    <property type="evidence" value="ECO:0007669"/>
    <property type="project" value="TreeGrafter"/>
</dbReference>
<reference evidence="4" key="1">
    <citation type="submission" date="2023-07" db="EMBL/GenBank/DDBJ databases">
        <title>draft genome sequence of fig (Ficus carica).</title>
        <authorList>
            <person name="Takahashi T."/>
            <person name="Nishimura K."/>
        </authorList>
    </citation>
    <scope>NUCLEOTIDE SEQUENCE</scope>
</reference>
<gene>
    <name evidence="4" type="ORF">TIFTF001_002297</name>
</gene>
<evidence type="ECO:0000256" key="2">
    <source>
        <dbReference type="ARBA" id="ARBA00023054"/>
    </source>
</evidence>
<dbReference type="AlphaFoldDB" id="A0AA88CP47"/>
<evidence type="ECO:0000313" key="4">
    <source>
        <dbReference type="EMBL" id="GMN29108.1"/>
    </source>
</evidence>
<dbReference type="Proteomes" id="UP001187192">
    <property type="component" value="Unassembled WGS sequence"/>
</dbReference>
<keyword evidence="5" id="KW-1185">Reference proteome</keyword>
<comment type="caution">
    <text evidence="4">The sequence shown here is derived from an EMBL/GenBank/DDBJ whole genome shotgun (WGS) entry which is preliminary data.</text>
</comment>
<dbReference type="GO" id="GO:0009904">
    <property type="term" value="P:chloroplast accumulation movement"/>
    <property type="evidence" value="ECO:0007669"/>
    <property type="project" value="TreeGrafter"/>
</dbReference>
<name>A0AA88CP47_FICCA</name>
<protein>
    <recommendedName>
        <fullName evidence="6">WEB family protein</fullName>
    </recommendedName>
</protein>
<sequence length="211" mass="23808">MEGEERVAVAGRAEIDTRAPFKSVKEAVALFGERVLVREIYANKLKEIRAGESENGPTTSRIGALTAELEETKQSLQKAREESNSMAYCIKSLKEELEQAKSELQKLKAREYQKQPFDPDIEDLKFIENPTRLEIRAQDEEESGYQRRRSVKFASPPSLARVIVNKDEFPDSKSPSFKKTKRKPLSPILGWLFSKKKGMQGSESPTVGALC</sequence>
<dbReference type="EMBL" id="BTGU01000002">
    <property type="protein sequence ID" value="GMN29108.1"/>
    <property type="molecule type" value="Genomic_DNA"/>
</dbReference>
<proteinExistence type="inferred from homology"/>
<dbReference type="PANTHER" id="PTHR32054:SF23">
    <property type="entry name" value="WEB FAMILY PLANT PROTEIN"/>
    <property type="match status" value="1"/>
</dbReference>
<evidence type="ECO:0000256" key="3">
    <source>
        <dbReference type="SAM" id="Coils"/>
    </source>
</evidence>